<accession>A0A3G2SZS7</accession>
<evidence type="ECO:0000256" key="1">
    <source>
        <dbReference type="SAM" id="SignalP"/>
    </source>
</evidence>
<feature type="domain" description="DUF6160" evidence="2">
    <location>
        <begin position="9"/>
        <end position="74"/>
    </location>
</feature>
<organism evidence="3 4">
    <name type="scientific">Acinetobacter wuhouensis</name>
    <dbReference type="NCBI Taxonomy" id="1879050"/>
    <lineage>
        <taxon>Bacteria</taxon>
        <taxon>Pseudomonadati</taxon>
        <taxon>Pseudomonadota</taxon>
        <taxon>Gammaproteobacteria</taxon>
        <taxon>Moraxellales</taxon>
        <taxon>Moraxellaceae</taxon>
        <taxon>Acinetobacter</taxon>
    </lineage>
</organism>
<dbReference type="EMBL" id="CP033133">
    <property type="protein sequence ID" value="AYO53368.1"/>
    <property type="molecule type" value="Genomic_DNA"/>
</dbReference>
<gene>
    <name evidence="3" type="ORF">CDG68_06730</name>
</gene>
<dbReference type="Pfam" id="PF19657">
    <property type="entry name" value="DUF6160"/>
    <property type="match status" value="1"/>
</dbReference>
<evidence type="ECO:0000259" key="2">
    <source>
        <dbReference type="Pfam" id="PF19657"/>
    </source>
</evidence>
<dbReference type="InterPro" id="IPR046158">
    <property type="entry name" value="DUF6160"/>
</dbReference>
<dbReference type="Proteomes" id="UP000279962">
    <property type="component" value="Chromosome"/>
</dbReference>
<feature type="chain" id="PRO_5017986422" description="DUF6160 domain-containing protein" evidence="1">
    <location>
        <begin position="30"/>
        <end position="798"/>
    </location>
</feature>
<reference evidence="3 4" key="1">
    <citation type="submission" date="2018-10" db="EMBL/GenBank/DDBJ databases">
        <title>The complete genome of Acinetobacter wuhouensis strain WCHAW010062.</title>
        <authorList>
            <person name="Hu Y."/>
            <person name="Long H."/>
            <person name="Feng Y."/>
            <person name="Zong Z."/>
        </authorList>
    </citation>
    <scope>NUCLEOTIDE SEQUENCE [LARGE SCALE GENOMIC DNA]</scope>
    <source>
        <strain evidence="3 4">WCHAW010062</strain>
    </source>
</reference>
<keyword evidence="1" id="KW-0732">Signal</keyword>
<evidence type="ECO:0000313" key="3">
    <source>
        <dbReference type="EMBL" id="AYO53368.1"/>
    </source>
</evidence>
<evidence type="ECO:0000313" key="4">
    <source>
        <dbReference type="Proteomes" id="UP000279962"/>
    </source>
</evidence>
<dbReference type="RefSeq" id="WP_087553903.1">
    <property type="nucleotide sequence ID" value="NZ_CP033133.1"/>
</dbReference>
<name>A0A3G2SZS7_9GAMM</name>
<proteinExistence type="predicted"/>
<feature type="signal peptide" evidence="1">
    <location>
        <begin position="1"/>
        <end position="29"/>
    </location>
</feature>
<dbReference type="AlphaFoldDB" id="A0A3G2SZS7"/>
<sequence length="798" mass="84864">MNKNNQINKSFNLSLLAICIMTLSNASFALEELADVDLRKVDGQDGVDLSINFDQAKFDNFYWEDKVGTSTNIEQTLRANANNVVFNGIGGIKPGINLKFNAGSQGAKTGLDAQLTLKPFTMSMDSWTLCDTATTPKCSGSLGSLGLQVASPLGIRLTTPNGLFSASDQAALNLGLNNINLFIGQKQGLAALTQNQILAKLNFNLMGRGFMNIDPAKGLLITTNQGASKASKDSIPTDLLGYVDFDRVDAPNKASIPVAQLGTYSGTSSGINLELLTVKDAGVGIYDASAAKGVIRVGASGRIVNGSLQIRGINAEGKENPVDNNTTNTHTLNNVLGYANQGSTTATSSTVIGSSGIGFRMSGEFTNTGDKMLEGGKAGEATTLEIGGAGTNSYGFEFSNLTPLVSGSTERAYFDSGDIYMNLANTQTIRLPENSVLQNSKFGGIAGQYLTNSKDYINKIHNNTTNPYSLIMAIRGMHFQALARQGRFTDATGVDSAGSFKSKTNSWGLALPIYNMNANLATYATNYTGDVFTLNNSVVGKNLVTDSQRLGLAVALSTEGKSADGSKTTSIMLIDGGPVVANANKPVDYYLGLRNIDMLLRGYGSLGFENGNVNLTMPDLLMVMSAELAAGYLPGAKYKSYNYTSPLDNFKLKNDILLGIKIKMLGDMAFALIPNNAVSDGSALTVIGDYKLTDGAIQLSDPIDGSMIGLDNLSGTVRFNNSIAITKNTKDYTEDKQGNVSFNYAFNFNPAQNASEVFRVRDINFYPPDSKSTTGQRLGEMVMTGGRLNSSLTLTPRN</sequence>
<protein>
    <recommendedName>
        <fullName evidence="2">DUF6160 domain-containing protein</fullName>
    </recommendedName>
</protein>